<sequence length="154" mass="17982">MKHELVDYRLGGWCYYGKNNSQSPAFKKTDNIGKFMTYGKGDLSNELQELILKAIKQGVTPLVKHNDLEMLGFNPRSTDGSWVVIWYSNDERENLKSLANFLIDHELVPKTKSSRYYNISFKYDNETRNDEYGEQFKPSIKLEDLMDLNTGEFY</sequence>
<organism evidence="1 2">
    <name type="scientific">Alkalibacillus haloalkaliphilus</name>
    <dbReference type="NCBI Taxonomy" id="94136"/>
    <lineage>
        <taxon>Bacteria</taxon>
        <taxon>Bacillati</taxon>
        <taxon>Bacillota</taxon>
        <taxon>Bacilli</taxon>
        <taxon>Bacillales</taxon>
        <taxon>Bacillaceae</taxon>
        <taxon>Alkalibacillus</taxon>
    </lineage>
</organism>
<protein>
    <submittedName>
        <fullName evidence="1">Uncharacterized protein</fullName>
    </submittedName>
</protein>
<keyword evidence="2" id="KW-1185">Reference proteome</keyword>
<dbReference type="OrthoDB" id="3196548at2"/>
<evidence type="ECO:0000313" key="2">
    <source>
        <dbReference type="Proteomes" id="UP000321440"/>
    </source>
</evidence>
<accession>A0A511W6J9</accession>
<dbReference type="EMBL" id="BJYA01000018">
    <property type="protein sequence ID" value="GEN46725.1"/>
    <property type="molecule type" value="Genomic_DNA"/>
</dbReference>
<gene>
    <name evidence="1" type="ORF">AHA02nite_25010</name>
</gene>
<proteinExistence type="predicted"/>
<reference evidence="1 2" key="1">
    <citation type="submission" date="2019-07" db="EMBL/GenBank/DDBJ databases">
        <title>Whole genome shotgun sequence of Alkalibacillus haloalkaliphilus NBRC 103110.</title>
        <authorList>
            <person name="Hosoyama A."/>
            <person name="Uohara A."/>
            <person name="Ohji S."/>
            <person name="Ichikawa N."/>
        </authorList>
    </citation>
    <scope>NUCLEOTIDE SEQUENCE [LARGE SCALE GENOMIC DNA]</scope>
    <source>
        <strain evidence="1 2">NBRC 103110</strain>
    </source>
</reference>
<name>A0A511W6J9_9BACI</name>
<dbReference type="AlphaFoldDB" id="A0A511W6J9"/>
<evidence type="ECO:0000313" key="1">
    <source>
        <dbReference type="EMBL" id="GEN46725.1"/>
    </source>
</evidence>
<comment type="caution">
    <text evidence="1">The sequence shown here is derived from an EMBL/GenBank/DDBJ whole genome shotgun (WGS) entry which is preliminary data.</text>
</comment>
<dbReference type="RefSeq" id="WP_146817768.1">
    <property type="nucleotide sequence ID" value="NZ_BJYA01000018.1"/>
</dbReference>
<dbReference type="Proteomes" id="UP000321440">
    <property type="component" value="Unassembled WGS sequence"/>
</dbReference>